<evidence type="ECO:0000313" key="2">
    <source>
        <dbReference type="EMBL" id="SEH31037.1"/>
    </source>
</evidence>
<feature type="signal peptide" evidence="1">
    <location>
        <begin position="1"/>
        <end position="24"/>
    </location>
</feature>
<name>A0A1H6H5A3_MAGFU</name>
<keyword evidence="1" id="KW-0732">Signal</keyword>
<dbReference type="EMBL" id="FNWO01000003">
    <property type="protein sequence ID" value="SEH31037.1"/>
    <property type="molecule type" value="Genomic_DNA"/>
</dbReference>
<evidence type="ECO:0000313" key="3">
    <source>
        <dbReference type="Proteomes" id="UP000182983"/>
    </source>
</evidence>
<reference evidence="3" key="1">
    <citation type="submission" date="2016-10" db="EMBL/GenBank/DDBJ databases">
        <authorList>
            <person name="Varghese N."/>
            <person name="Submissions S."/>
        </authorList>
    </citation>
    <scope>NUCLEOTIDE SEQUENCE [LARGE SCALE GENOMIC DNA]</scope>
    <source>
        <strain evidence="3">DSM 13234</strain>
    </source>
</reference>
<keyword evidence="3" id="KW-1185">Reference proteome</keyword>
<feature type="chain" id="PRO_5010354138" evidence="1">
    <location>
        <begin position="25"/>
        <end position="104"/>
    </location>
</feature>
<dbReference type="AlphaFoldDB" id="A0A1H6H5A3"/>
<organism evidence="2 3">
    <name type="scientific">Magnetospirillum fulvum</name>
    <name type="common">Rhodospirillum fulvum</name>
    <dbReference type="NCBI Taxonomy" id="1082"/>
    <lineage>
        <taxon>Bacteria</taxon>
        <taxon>Pseudomonadati</taxon>
        <taxon>Pseudomonadota</taxon>
        <taxon>Alphaproteobacteria</taxon>
        <taxon>Rhodospirillales</taxon>
        <taxon>Rhodospirillaceae</taxon>
        <taxon>Magnetospirillum</taxon>
    </lineage>
</organism>
<dbReference type="RefSeq" id="WP_074766238.1">
    <property type="nucleotide sequence ID" value="NZ_FNWO01000003.1"/>
</dbReference>
<gene>
    <name evidence="2" type="ORF">SAMN04244559_01049</name>
</gene>
<sequence>MRRCIPVIFCAVVVLASLSPAAFGQTANGVQVNGSVTINATGKDLTNTATDGSVADLGIGRVGAGSKVGGDVRINATGQNITNRATSRSKACVEVGTVGRNACQ</sequence>
<protein>
    <submittedName>
        <fullName evidence="2">Uncharacterized protein</fullName>
    </submittedName>
</protein>
<proteinExistence type="predicted"/>
<dbReference type="Proteomes" id="UP000182983">
    <property type="component" value="Unassembled WGS sequence"/>
</dbReference>
<accession>A0A1H6H5A3</accession>
<evidence type="ECO:0000256" key="1">
    <source>
        <dbReference type="SAM" id="SignalP"/>
    </source>
</evidence>